<dbReference type="EMBL" id="CP036262">
    <property type="protein sequence ID" value="QDS96730.1"/>
    <property type="molecule type" value="Genomic_DNA"/>
</dbReference>
<dbReference type="KEGG" id="rml:FF011L_55430"/>
<dbReference type="Proteomes" id="UP000320672">
    <property type="component" value="Chromosome"/>
</dbReference>
<dbReference type="PROSITE" id="PS51257">
    <property type="entry name" value="PROKAR_LIPOPROTEIN"/>
    <property type="match status" value="1"/>
</dbReference>
<reference evidence="2 3" key="1">
    <citation type="submission" date="2019-02" db="EMBL/GenBank/DDBJ databases">
        <title>Deep-cultivation of Planctomycetes and their phenomic and genomic characterization uncovers novel biology.</title>
        <authorList>
            <person name="Wiegand S."/>
            <person name="Jogler M."/>
            <person name="Boedeker C."/>
            <person name="Pinto D."/>
            <person name="Vollmers J."/>
            <person name="Rivas-Marin E."/>
            <person name="Kohn T."/>
            <person name="Peeters S.H."/>
            <person name="Heuer A."/>
            <person name="Rast P."/>
            <person name="Oberbeckmann S."/>
            <person name="Bunk B."/>
            <person name="Jeske O."/>
            <person name="Meyerdierks A."/>
            <person name="Storesund J.E."/>
            <person name="Kallscheuer N."/>
            <person name="Luecker S."/>
            <person name="Lage O.M."/>
            <person name="Pohl T."/>
            <person name="Merkel B.J."/>
            <person name="Hornburger P."/>
            <person name="Mueller R.-W."/>
            <person name="Bruemmer F."/>
            <person name="Labrenz M."/>
            <person name="Spormann A.M."/>
            <person name="Op den Camp H."/>
            <person name="Overmann J."/>
            <person name="Amann R."/>
            <person name="Jetten M.S.M."/>
            <person name="Mascher T."/>
            <person name="Medema M.H."/>
            <person name="Devos D.P."/>
            <person name="Kaster A.-K."/>
            <person name="Ovreas L."/>
            <person name="Rohde M."/>
            <person name="Galperin M.Y."/>
            <person name="Jogler C."/>
        </authorList>
    </citation>
    <scope>NUCLEOTIDE SEQUENCE [LARGE SCALE GENOMIC DNA]</scope>
    <source>
        <strain evidence="2 3">FF011L</strain>
    </source>
</reference>
<feature type="transmembrane region" description="Helical" evidence="1">
    <location>
        <begin position="12"/>
        <end position="29"/>
    </location>
</feature>
<evidence type="ECO:0000313" key="2">
    <source>
        <dbReference type="EMBL" id="QDS96730.1"/>
    </source>
</evidence>
<keyword evidence="1" id="KW-0472">Membrane</keyword>
<organism evidence="2 3">
    <name type="scientific">Roseimaritima multifibrata</name>
    <dbReference type="NCBI Taxonomy" id="1930274"/>
    <lineage>
        <taxon>Bacteria</taxon>
        <taxon>Pseudomonadati</taxon>
        <taxon>Planctomycetota</taxon>
        <taxon>Planctomycetia</taxon>
        <taxon>Pirellulales</taxon>
        <taxon>Pirellulaceae</taxon>
        <taxon>Roseimaritima</taxon>
    </lineage>
</organism>
<sequence>MSQTIRLKHQLVRFLPAFLIPVLFAISLGCDSSGVQRYRFSGTVSYQGKPVPQGTIMLEPDTSKGNSGAAGSAAIVDGRFDSSANGTGFTGGPQIVSIQGFDGVNPEPDFAPYGAPIGKGKSYIKPFDFPEEDVEMDFEMADVIDAK</sequence>
<protein>
    <recommendedName>
        <fullName evidence="4">Lipoprotein</fullName>
    </recommendedName>
</protein>
<dbReference type="OrthoDB" id="289094at2"/>
<evidence type="ECO:0000256" key="1">
    <source>
        <dbReference type="SAM" id="Phobius"/>
    </source>
</evidence>
<keyword evidence="1" id="KW-0812">Transmembrane</keyword>
<gene>
    <name evidence="2" type="ORF">FF011L_55430</name>
</gene>
<keyword evidence="1" id="KW-1133">Transmembrane helix</keyword>
<evidence type="ECO:0000313" key="3">
    <source>
        <dbReference type="Proteomes" id="UP000320672"/>
    </source>
</evidence>
<evidence type="ECO:0008006" key="4">
    <source>
        <dbReference type="Google" id="ProtNLM"/>
    </source>
</evidence>
<keyword evidence="3" id="KW-1185">Reference proteome</keyword>
<name>A0A517MPC4_9BACT</name>
<dbReference type="AlphaFoldDB" id="A0A517MPC4"/>
<proteinExistence type="predicted"/>
<dbReference type="RefSeq" id="WP_145354818.1">
    <property type="nucleotide sequence ID" value="NZ_CP036262.1"/>
</dbReference>
<accession>A0A517MPC4</accession>